<feature type="compositionally biased region" description="Acidic residues" evidence="1">
    <location>
        <begin position="58"/>
        <end position="72"/>
    </location>
</feature>
<feature type="region of interest" description="Disordered" evidence="1">
    <location>
        <begin position="1"/>
        <end position="31"/>
    </location>
</feature>
<organism evidence="2 3">
    <name type="scientific">Portunus trituberculatus</name>
    <name type="common">Swimming crab</name>
    <name type="synonym">Neptunus trituberculatus</name>
    <dbReference type="NCBI Taxonomy" id="210409"/>
    <lineage>
        <taxon>Eukaryota</taxon>
        <taxon>Metazoa</taxon>
        <taxon>Ecdysozoa</taxon>
        <taxon>Arthropoda</taxon>
        <taxon>Crustacea</taxon>
        <taxon>Multicrustacea</taxon>
        <taxon>Malacostraca</taxon>
        <taxon>Eumalacostraca</taxon>
        <taxon>Eucarida</taxon>
        <taxon>Decapoda</taxon>
        <taxon>Pleocyemata</taxon>
        <taxon>Brachyura</taxon>
        <taxon>Eubrachyura</taxon>
        <taxon>Portunoidea</taxon>
        <taxon>Portunidae</taxon>
        <taxon>Portuninae</taxon>
        <taxon>Portunus</taxon>
    </lineage>
</organism>
<dbReference type="AlphaFoldDB" id="A0A5B7I0B7"/>
<evidence type="ECO:0000313" key="3">
    <source>
        <dbReference type="Proteomes" id="UP000324222"/>
    </source>
</evidence>
<evidence type="ECO:0000256" key="1">
    <source>
        <dbReference type="SAM" id="MobiDB-lite"/>
    </source>
</evidence>
<comment type="caution">
    <text evidence="2">The sequence shown here is derived from an EMBL/GenBank/DDBJ whole genome shotgun (WGS) entry which is preliminary data.</text>
</comment>
<gene>
    <name evidence="2" type="ORF">E2C01_068736</name>
</gene>
<feature type="region of interest" description="Disordered" evidence="1">
    <location>
        <begin position="46"/>
        <end position="72"/>
    </location>
</feature>
<proteinExistence type="predicted"/>
<protein>
    <submittedName>
        <fullName evidence="2">Uncharacterized protein</fullName>
    </submittedName>
</protein>
<accession>A0A5B7I0B7</accession>
<name>A0A5B7I0B7_PORTR</name>
<keyword evidence="3" id="KW-1185">Reference proteome</keyword>
<dbReference type="Proteomes" id="UP000324222">
    <property type="component" value="Unassembled WGS sequence"/>
</dbReference>
<sequence length="72" mass="8182">MPKLSSPPFPFLSLPFHKQPKPPHPTFTDPPEMVLMSAGISSAFWCEDPQENTPGILSEEEEEEEEENNTRK</sequence>
<dbReference type="EMBL" id="VSRR010038806">
    <property type="protein sequence ID" value="MPC74378.1"/>
    <property type="molecule type" value="Genomic_DNA"/>
</dbReference>
<feature type="compositionally biased region" description="Pro residues" evidence="1">
    <location>
        <begin position="1"/>
        <end position="10"/>
    </location>
</feature>
<reference evidence="2 3" key="1">
    <citation type="submission" date="2019-05" db="EMBL/GenBank/DDBJ databases">
        <title>Another draft genome of Portunus trituberculatus and its Hox gene families provides insights of decapod evolution.</title>
        <authorList>
            <person name="Jeong J.-H."/>
            <person name="Song I."/>
            <person name="Kim S."/>
            <person name="Choi T."/>
            <person name="Kim D."/>
            <person name="Ryu S."/>
            <person name="Kim W."/>
        </authorList>
    </citation>
    <scope>NUCLEOTIDE SEQUENCE [LARGE SCALE GENOMIC DNA]</scope>
    <source>
        <tissue evidence="2">Muscle</tissue>
    </source>
</reference>
<evidence type="ECO:0000313" key="2">
    <source>
        <dbReference type="EMBL" id="MPC74378.1"/>
    </source>
</evidence>